<dbReference type="GO" id="GO:1990423">
    <property type="term" value="C:RZZ complex"/>
    <property type="evidence" value="ECO:0007669"/>
    <property type="project" value="TreeGrafter"/>
</dbReference>
<dbReference type="GO" id="GO:0005737">
    <property type="term" value="C:cytoplasm"/>
    <property type="evidence" value="ECO:0007669"/>
    <property type="project" value="GOC"/>
</dbReference>
<sequence>MAMRRLARALDVVVDGDDASDGVNSACAISRSHSASSATFEDALMTTGEEEEDAHQTRARRREDGEDDDARAVRTFAETCERFARDVRDEANALRARSLAIRGGLEASDEVEANLAATRAEDVLASFTRAEREDDGNEDGHGCYGVVRACALRAREWADVRAAYVEAERARVKEAKRAAVETASRNVKEGLRAKDYARAILDGVCAALAIECADETSEDDAKVREVVAEVTREFRAEADAEMLAACVVDNDGTNASTTLRIDSARIARLLEHVHNISDDELRLRTSAFANVIAERFLEPMIRAGTASVVDVNDRDFLRYNTAETGETVNGDNFIAQESLERALTWLRAKLPSDDVAEAFGANVWARLAKTCVSSWLLNHPSERAIDRTCAVEVVAANCGFVPPPSDGAMTYAGGAVGPLEAQALATEMQEAETRRTAVLAKARTLALGEDNLQILLRSRAEDVEEEEEDKDGHSMTKTRLPFGVGRGCGDETGVSSGVPLLDGAPCTVSKGADDLAMHVDEVLRAAVEDLDPNARRASANLAAAAADCLDLFRACVSAHRAEQLQTIHTSALVFHNDCHHLANRFSASVYSRGLALQERIGRTPALLWPIEPLRALGDATRNAANDRALSEIHAALDLANGFLHSGEVKVKNTIVKAVARARHVLQRAGTASMYLLPRPTGARDAADLALHFARRITLEILSLEDISVDESEALTEIIADAFTTERLVGTKEDAADASNALIRAAGSEWLKAREIGLMLSAPLRDITANWERGSYRALGFTAREIRGLIDALFEDSSLRAECLARVVDVDVDLGKKCVARARGARVCSLGIT</sequence>
<dbReference type="InterPro" id="IPR055148">
    <property type="entry name" value="ZW10_C_2"/>
</dbReference>
<dbReference type="GO" id="GO:0006888">
    <property type="term" value="P:endoplasmic reticulum to Golgi vesicle-mediated transport"/>
    <property type="evidence" value="ECO:0007669"/>
    <property type="project" value="TreeGrafter"/>
</dbReference>
<proteinExistence type="predicted"/>
<dbReference type="PANTHER" id="PTHR12205">
    <property type="entry name" value="CENTROMERE/KINETOCHORE PROTEIN ZW10"/>
    <property type="match status" value="1"/>
</dbReference>
<evidence type="ECO:0000259" key="3">
    <source>
        <dbReference type="Pfam" id="PF22766"/>
    </source>
</evidence>
<feature type="region of interest" description="Disordered" evidence="1">
    <location>
        <begin position="47"/>
        <end position="69"/>
    </location>
</feature>
<dbReference type="InterPro" id="IPR046362">
    <property type="entry name" value="Zw10/DSL1_C_sf"/>
</dbReference>
<dbReference type="PANTHER" id="PTHR12205:SF0">
    <property type="entry name" value="CENTROMERE_KINETOCHORE PROTEIN ZW10 HOMOLOG"/>
    <property type="match status" value="1"/>
</dbReference>
<feature type="domain" description="Centromere/kinetochore protein zw10 C-terminal" evidence="2">
    <location>
        <begin position="506"/>
        <end position="618"/>
    </location>
</feature>
<reference evidence="4" key="1">
    <citation type="submission" date="2021-01" db="EMBL/GenBank/DDBJ databases">
        <authorList>
            <person name="Corre E."/>
            <person name="Pelletier E."/>
            <person name="Niang G."/>
            <person name="Scheremetjew M."/>
            <person name="Finn R."/>
            <person name="Kale V."/>
            <person name="Holt S."/>
            <person name="Cochrane G."/>
            <person name="Meng A."/>
            <person name="Brown T."/>
            <person name="Cohen L."/>
        </authorList>
    </citation>
    <scope>NUCLEOTIDE SEQUENCE</scope>
    <source>
        <strain evidence="4">Clade-D-RCC2572</strain>
    </source>
</reference>
<dbReference type="EMBL" id="HBEW01007412">
    <property type="protein sequence ID" value="CAD8587070.1"/>
    <property type="molecule type" value="Transcribed_RNA"/>
</dbReference>
<dbReference type="Pfam" id="PF22766">
    <property type="entry name" value="ZW10_C2"/>
    <property type="match status" value="1"/>
</dbReference>
<gene>
    <name evidence="4" type="ORF">OMED0929_LOCUS6259</name>
</gene>
<name>A0A6U0F4R2_9CHLO</name>
<dbReference type="Gene3D" id="1.10.357.150">
    <property type="match status" value="1"/>
</dbReference>
<evidence type="ECO:0000313" key="4">
    <source>
        <dbReference type="EMBL" id="CAD8587070.1"/>
    </source>
</evidence>
<evidence type="ECO:0000259" key="2">
    <source>
        <dbReference type="Pfam" id="PF20666"/>
    </source>
</evidence>
<organism evidence="4">
    <name type="scientific">Ostreococcus mediterraneus</name>
    <dbReference type="NCBI Taxonomy" id="1486918"/>
    <lineage>
        <taxon>Eukaryota</taxon>
        <taxon>Viridiplantae</taxon>
        <taxon>Chlorophyta</taxon>
        <taxon>Mamiellophyceae</taxon>
        <taxon>Mamiellales</taxon>
        <taxon>Bathycoccaceae</taxon>
        <taxon>Ostreococcus</taxon>
    </lineage>
</organism>
<dbReference type="AlphaFoldDB" id="A0A6U0F4R2"/>
<dbReference type="GO" id="GO:0007094">
    <property type="term" value="P:mitotic spindle assembly checkpoint signaling"/>
    <property type="evidence" value="ECO:0007669"/>
    <property type="project" value="TreeGrafter"/>
</dbReference>
<feature type="domain" description="ZW10 C-terminal helical" evidence="3">
    <location>
        <begin position="691"/>
        <end position="806"/>
    </location>
</feature>
<feature type="region of interest" description="Disordered" evidence="1">
    <location>
        <begin position="460"/>
        <end position="482"/>
    </location>
</feature>
<dbReference type="Pfam" id="PF20666">
    <property type="entry name" value="ZW10_C"/>
    <property type="match status" value="1"/>
</dbReference>
<protein>
    <submittedName>
        <fullName evidence="4">Uncharacterized protein</fullName>
    </submittedName>
</protein>
<dbReference type="InterPro" id="IPR048343">
    <property type="entry name" value="ZW10_C"/>
</dbReference>
<evidence type="ECO:0000256" key="1">
    <source>
        <dbReference type="SAM" id="MobiDB-lite"/>
    </source>
</evidence>
<accession>A0A6U0F4R2</accession>